<feature type="transmembrane region" description="Helical" evidence="13">
    <location>
        <begin position="460"/>
        <end position="483"/>
    </location>
</feature>
<dbReference type="PROSITE" id="PS00108">
    <property type="entry name" value="PROTEIN_KINASE_ST"/>
    <property type="match status" value="1"/>
</dbReference>
<dbReference type="PROSITE" id="PS50011">
    <property type="entry name" value="PROTEIN_KINASE_DOM"/>
    <property type="match status" value="1"/>
</dbReference>
<evidence type="ECO:0000256" key="12">
    <source>
        <dbReference type="PROSITE-ProRule" id="PRU10141"/>
    </source>
</evidence>
<dbReference type="InterPro" id="IPR017441">
    <property type="entry name" value="Protein_kinase_ATP_BS"/>
</dbReference>
<evidence type="ECO:0000256" key="13">
    <source>
        <dbReference type="SAM" id="Phobius"/>
    </source>
</evidence>
<dbReference type="InterPro" id="IPR008271">
    <property type="entry name" value="Ser/Thr_kinase_AS"/>
</dbReference>
<keyword evidence="7 12" id="KW-0547">Nucleotide-binding</keyword>
<protein>
    <recommendedName>
        <fullName evidence="14">Protein kinase domain-containing protein</fullName>
    </recommendedName>
</protein>
<dbReference type="GO" id="GO:0005576">
    <property type="term" value="C:extracellular region"/>
    <property type="evidence" value="ECO:0007669"/>
    <property type="project" value="InterPro"/>
</dbReference>
<keyword evidence="13" id="KW-0472">Membrane</keyword>
<keyword evidence="13" id="KW-1133">Transmembrane helix</keyword>
<dbReference type="InterPro" id="IPR006585">
    <property type="entry name" value="FTP1"/>
</dbReference>
<dbReference type="InterPro" id="IPR011009">
    <property type="entry name" value="Kinase-like_dom_sf"/>
</dbReference>
<dbReference type="GO" id="GO:0008289">
    <property type="term" value="F:lipid binding"/>
    <property type="evidence" value="ECO:0007669"/>
    <property type="project" value="InterPro"/>
</dbReference>
<dbReference type="SMART" id="SM00220">
    <property type="entry name" value="S_TKc"/>
    <property type="match status" value="1"/>
</dbReference>
<comment type="function">
    <text evidence="1">Acts as a defensive agent. Recognizes blood group fucosylated oligosaccharides including A, B, H and Lewis B-type antigens. Does not recognize Lewis A antigen and has low affinity for monovalent haptens.</text>
</comment>
<evidence type="ECO:0000256" key="5">
    <source>
        <dbReference type="ARBA" id="ARBA00022723"/>
    </source>
</evidence>
<dbReference type="GO" id="GO:0004672">
    <property type="term" value="F:protein kinase activity"/>
    <property type="evidence" value="ECO:0007669"/>
    <property type="project" value="InterPro"/>
</dbReference>
<proteinExistence type="inferred from homology"/>
<dbReference type="Pfam" id="PF22633">
    <property type="entry name" value="F5_F8_type_C_2"/>
    <property type="match status" value="9"/>
</dbReference>
<evidence type="ECO:0000256" key="1">
    <source>
        <dbReference type="ARBA" id="ARBA00002219"/>
    </source>
</evidence>
<comment type="caution">
    <text evidence="15">The sequence shown here is derived from an EMBL/GenBank/DDBJ whole genome shotgun (WGS) entry which is preliminary data.</text>
</comment>
<keyword evidence="5" id="KW-0479">Metal-binding</keyword>
<evidence type="ECO:0000256" key="6">
    <source>
        <dbReference type="ARBA" id="ARBA00022734"/>
    </source>
</evidence>
<evidence type="ECO:0000256" key="8">
    <source>
        <dbReference type="ARBA" id="ARBA00022837"/>
    </source>
</evidence>
<organism evidence="15 16">
    <name type="scientific">Cirrhinus molitorella</name>
    <name type="common">mud carp</name>
    <dbReference type="NCBI Taxonomy" id="172907"/>
    <lineage>
        <taxon>Eukaryota</taxon>
        <taxon>Metazoa</taxon>
        <taxon>Chordata</taxon>
        <taxon>Craniata</taxon>
        <taxon>Vertebrata</taxon>
        <taxon>Euteleostomi</taxon>
        <taxon>Actinopterygii</taxon>
        <taxon>Neopterygii</taxon>
        <taxon>Teleostei</taxon>
        <taxon>Ostariophysi</taxon>
        <taxon>Cypriniformes</taxon>
        <taxon>Cyprinidae</taxon>
        <taxon>Labeoninae</taxon>
        <taxon>Labeonini</taxon>
        <taxon>Cirrhinus</taxon>
    </lineage>
</organism>
<feature type="transmembrane region" description="Helical" evidence="13">
    <location>
        <begin position="377"/>
        <end position="401"/>
    </location>
</feature>
<keyword evidence="13" id="KW-0812">Transmembrane</keyword>
<dbReference type="Gene3D" id="1.10.510.10">
    <property type="entry name" value="Transferase(Phosphotransferase) domain 1"/>
    <property type="match status" value="1"/>
</dbReference>
<evidence type="ECO:0000256" key="2">
    <source>
        <dbReference type="ARBA" id="ARBA00010090"/>
    </source>
</evidence>
<dbReference type="SUPFAM" id="SSF49785">
    <property type="entry name" value="Galactose-binding domain-like"/>
    <property type="match status" value="9"/>
</dbReference>
<evidence type="ECO:0000256" key="10">
    <source>
        <dbReference type="ARBA" id="ARBA00023157"/>
    </source>
</evidence>
<dbReference type="InterPro" id="IPR000719">
    <property type="entry name" value="Prot_kinase_dom"/>
</dbReference>
<dbReference type="PANTHER" id="PTHR45713:SF20">
    <property type="entry name" value="FUCOLECTIN TACHYLECTIN-4 PENTRAXIN-1 DOMAIN-CONTAINING PROTEIN"/>
    <property type="match status" value="1"/>
</dbReference>
<dbReference type="FunFam" id="1.10.510.10:FF:001193">
    <property type="entry name" value="Si:dkey-192d15.1"/>
    <property type="match status" value="1"/>
</dbReference>
<dbReference type="Proteomes" id="UP001187343">
    <property type="component" value="Unassembled WGS sequence"/>
</dbReference>
<keyword evidence="16" id="KW-1185">Reference proteome</keyword>
<comment type="similarity">
    <text evidence="3">Belongs to the fucolectin family.</text>
</comment>
<feature type="transmembrane region" description="Helical" evidence="13">
    <location>
        <begin position="348"/>
        <end position="371"/>
    </location>
</feature>
<dbReference type="GO" id="GO:0042157">
    <property type="term" value="P:lipoprotein metabolic process"/>
    <property type="evidence" value="ECO:0007669"/>
    <property type="project" value="InterPro"/>
</dbReference>
<dbReference type="Pfam" id="PF05461">
    <property type="entry name" value="ApoL"/>
    <property type="match status" value="1"/>
</dbReference>
<dbReference type="PANTHER" id="PTHR45713">
    <property type="entry name" value="FTP DOMAIN-CONTAINING PROTEIN"/>
    <property type="match status" value="1"/>
</dbReference>
<evidence type="ECO:0000256" key="11">
    <source>
        <dbReference type="ARBA" id="ARBA00023170"/>
    </source>
</evidence>
<feature type="binding site" evidence="12">
    <location>
        <position position="64"/>
    </location>
    <ligand>
        <name>ATP</name>
        <dbReference type="ChEBI" id="CHEBI:30616"/>
    </ligand>
</feature>
<name>A0AA88Q4K8_9TELE</name>
<comment type="similarity">
    <text evidence="2">Belongs to the apolipoprotein L family.</text>
</comment>
<evidence type="ECO:0000256" key="7">
    <source>
        <dbReference type="ARBA" id="ARBA00022741"/>
    </source>
</evidence>
<dbReference type="CDD" id="cd08215">
    <property type="entry name" value="STKc_Nek"/>
    <property type="match status" value="1"/>
</dbReference>
<dbReference type="EMBL" id="JAUYZG010000002">
    <property type="protein sequence ID" value="KAK2913257.1"/>
    <property type="molecule type" value="Genomic_DNA"/>
</dbReference>
<evidence type="ECO:0000313" key="16">
    <source>
        <dbReference type="Proteomes" id="UP001187343"/>
    </source>
</evidence>
<evidence type="ECO:0000256" key="4">
    <source>
        <dbReference type="ARBA" id="ARBA00011233"/>
    </source>
</evidence>
<keyword evidence="11" id="KW-0675">Receptor</keyword>
<dbReference type="PROSITE" id="PS00107">
    <property type="entry name" value="PROTEIN_KINASE_ATP"/>
    <property type="match status" value="1"/>
</dbReference>
<dbReference type="GO" id="GO:0006869">
    <property type="term" value="P:lipid transport"/>
    <property type="evidence" value="ECO:0007669"/>
    <property type="project" value="InterPro"/>
</dbReference>
<evidence type="ECO:0000256" key="9">
    <source>
        <dbReference type="ARBA" id="ARBA00022840"/>
    </source>
</evidence>
<dbReference type="GO" id="GO:0005524">
    <property type="term" value="F:ATP binding"/>
    <property type="evidence" value="ECO:0007669"/>
    <property type="project" value="UniProtKB-UniRule"/>
</dbReference>
<dbReference type="InterPro" id="IPR008405">
    <property type="entry name" value="ApoL"/>
</dbReference>
<feature type="domain" description="Protein kinase" evidence="14">
    <location>
        <begin position="36"/>
        <end position="289"/>
    </location>
</feature>
<accession>A0AA88Q4K8</accession>
<keyword evidence="6" id="KW-0430">Lectin</keyword>
<keyword evidence="9 12" id="KW-0067">ATP-binding</keyword>
<dbReference type="SMART" id="SM00607">
    <property type="entry name" value="FTP"/>
    <property type="match status" value="9"/>
</dbReference>
<sequence length="1871" mass="206757">MAEYHRLSDLSADSSTSEHTINVSPGVIKVLKEHGYTIEEELGRGASGIAFLVKDTDGDSYVVKQLNARDEEELDAVRKEVEILKTLNFGYIVTYVNSFEDKEAGRIYIVMEYCEGGDLSKVMETQKEERFLEEKEILNWLVQICLALQYLHEKKILHRDIKPQNVFLTEDGYVNLGDFGCSKTLERADEYANTVVGARLYVSPEVYQKKYNSKSDIWSLGWLLHDLCMLDVWANQMQRHVFHAVSMAGTPPHISEKYSVELRELIRQMLSCNPKDRPSAKEILEKPFLEDAVNRNSRTPEALLQRFVKSIITFDKAYKKHYNDIGDLVSEWGRITDSMESAHYSATAGSLSGSVIGAAGGITALVGLILAPFTLGASLIVTGVGVGVGVAGGVTGAASTITNTVQQKAFRESLEQIQQKYTSVSEPILTPLNTLRKLMNLGLLANVSRIATQTARVGRVVAEAVSGVLSGLLVILDVAFIVMDSVDIHQMRQGKVDDPEKVFCEADILNSRMAIHVLLLTLFTGLCVADLKENIALNARVVQSSLYSNGVAEHAVDGNRDTDYGKGSCTHTNAEFNPWWRADLGNVYSISRVAITNRGDCCKENLRGAQIRIGNNLENDGNDNELVATVLTVHDGTKTFEFEPVNGRYVNIFLPGNNEVLTLCEVEVFAEKDIPLYTCGPRNLALRGKAVQSSTYSELGVAENAIDGKKLLDFQQGSCSVTKGDWNPWWRVDLLDVYRVTRVSITNRGDCCEKRIEGIQIRIGNSLENNGNNNELAAAVGPIPLGDTKTFEFKPIKGRYVNLFLPGRSEYLTLCEVEVYAVDGNRDTDYGKGSCTHTNAEFNPWWRADLGNVYSISRVAITNRGDCCKEKLRGAQIRIGNNLENDGNNNELVATVLTVHDGTKTFEFEPVNGRYVNIFLPGNDEILTLCEVEVFAEKDIPLYTCGPIDSCAGSCSVTNADKDPWWRVDILDVYRVTRVIITNRGDCCERRIEGIQIRIGNSLENNGNNNELAATVGPIPLGDTKTFEFKPIKGRCVNIFLPGRNEYLTLCEVEVYAALNQGFLWIKVVASGHEENAALWGKTSQSSIYLGSKPELALDGLLNSWTHTNTETDPWWRVDLLKVYKVNRVIITNRPTNGYRINGAVIRIGNFLDIYNNTVCAVIPTIADGATATFSCGGMEGRYVIVHIPGDQKILSLSEAGVYGYLAGNLAVDGATTQSSTFEGWFAEKATDSNRGLQQVNTSCSSTLNETNPWWRLDLRDVYRINKVVVTNRNDCCAERMNGTEIHIGNSLENNGNNNPICAVIPAIPAGESYSYSCGEMEGRYVNMIIPGNVKMLTLCEVEVYGQGNVAVYGATTQSSTFGDWVAERAIDSNRGLQLADTSCASTLHETNPWWRLDLCDVYRINKVVITNRKDCCPERMNGAEIRIGNSLENNGNDNPKCAVIPAIPAGESYSYSCGEMEGRYVNMIIPGKMKILTLCEVEVYGQEQILLVAPYWPNRVWFSELVLLSPVPPWRGLWVEVMANGQEENAALWGKTSQSSLYLGSTAETAVDGLLTTFTHTNTETDPWWRVDLLKIYRVNRVIITNRPTFGSRINGAVIRIGNFLDIYNNAMCAVISSLADGATATFSCGGMEGRYVIVHIPGDQKILSLCEVGVYGYLAGNVAVDGATTQSSTFGNWFAEKAIDSNRGLQLADTSCASTLNETNPWWRLDLRDVYRISKVVITNRNDCCAERMNGVEIRIGNSLENNGNGNPKCAVIPAIPAGESYSYSCGEMEGRYMNMIIPGNVKMLTLCEVEVYGQVPVLKRSFVKMQFNSKVDLTDPSVRENVLKQLGSVLADKGFTNVTLRWSQAPKRVIQKVNADKGQCGNGK</sequence>
<keyword evidence="10" id="KW-1015">Disulfide bond</keyword>
<evidence type="ECO:0000313" key="15">
    <source>
        <dbReference type="EMBL" id="KAK2913257.1"/>
    </source>
</evidence>
<evidence type="ECO:0000256" key="3">
    <source>
        <dbReference type="ARBA" id="ARBA00010147"/>
    </source>
</evidence>
<dbReference type="GO" id="GO:0010185">
    <property type="term" value="P:regulation of cellular defense response"/>
    <property type="evidence" value="ECO:0007669"/>
    <property type="project" value="UniProtKB-ARBA"/>
</dbReference>
<dbReference type="GO" id="GO:0001868">
    <property type="term" value="P:regulation of complement activation, lectin pathway"/>
    <property type="evidence" value="ECO:0007669"/>
    <property type="project" value="UniProtKB-ARBA"/>
</dbReference>
<dbReference type="Pfam" id="PF00069">
    <property type="entry name" value="Pkinase"/>
    <property type="match status" value="1"/>
</dbReference>
<keyword evidence="8" id="KW-0106">Calcium</keyword>
<dbReference type="SUPFAM" id="SSF56112">
    <property type="entry name" value="Protein kinase-like (PK-like)"/>
    <property type="match status" value="1"/>
</dbReference>
<dbReference type="GO" id="GO:0046872">
    <property type="term" value="F:metal ion binding"/>
    <property type="evidence" value="ECO:0007669"/>
    <property type="project" value="UniProtKB-KW"/>
</dbReference>
<gene>
    <name evidence="15" type="ORF">Q8A67_001656</name>
</gene>
<dbReference type="Gene3D" id="2.60.120.260">
    <property type="entry name" value="Galactose-binding domain-like"/>
    <property type="match status" value="9"/>
</dbReference>
<reference evidence="15" key="1">
    <citation type="submission" date="2023-08" db="EMBL/GenBank/DDBJ databases">
        <title>Chromosome-level Genome Assembly of mud carp (Cirrhinus molitorella).</title>
        <authorList>
            <person name="Liu H."/>
        </authorList>
    </citation>
    <scope>NUCLEOTIDE SEQUENCE</scope>
    <source>
        <strain evidence="15">Prfri</strain>
        <tissue evidence="15">Muscle</tissue>
    </source>
</reference>
<dbReference type="GO" id="GO:0042806">
    <property type="term" value="F:fucose binding"/>
    <property type="evidence" value="ECO:0007669"/>
    <property type="project" value="UniProtKB-ARBA"/>
</dbReference>
<dbReference type="InterPro" id="IPR051941">
    <property type="entry name" value="BG_Antigen-Binding_Lectin"/>
</dbReference>
<dbReference type="InterPro" id="IPR008979">
    <property type="entry name" value="Galactose-bd-like_sf"/>
</dbReference>
<evidence type="ECO:0000259" key="14">
    <source>
        <dbReference type="PROSITE" id="PS50011"/>
    </source>
</evidence>
<comment type="subunit">
    <text evidence="4">Homotrimer.</text>
</comment>